<dbReference type="RefSeq" id="XP_025533181.1">
    <property type="nucleotide sequence ID" value="XM_025673165.1"/>
</dbReference>
<protein>
    <recommendedName>
        <fullName evidence="3">Carrier domain-containing protein</fullName>
    </recommendedName>
</protein>
<dbReference type="SUPFAM" id="SSF47336">
    <property type="entry name" value="ACP-like"/>
    <property type="match status" value="1"/>
</dbReference>
<dbReference type="InterPro" id="IPR009081">
    <property type="entry name" value="PP-bd_ACP"/>
</dbReference>
<evidence type="ECO:0000313" key="4">
    <source>
        <dbReference type="EMBL" id="RAH87287.1"/>
    </source>
</evidence>
<dbReference type="AlphaFoldDB" id="A0A8T8XG60"/>
<name>A0A8T8XG60_ASPJA</name>
<evidence type="ECO:0000256" key="1">
    <source>
        <dbReference type="ARBA" id="ARBA00022450"/>
    </source>
</evidence>
<evidence type="ECO:0000259" key="3">
    <source>
        <dbReference type="PROSITE" id="PS50075"/>
    </source>
</evidence>
<gene>
    <name evidence="4" type="ORF">BO86DRAFT_394090</name>
</gene>
<evidence type="ECO:0000313" key="5">
    <source>
        <dbReference type="Proteomes" id="UP000249497"/>
    </source>
</evidence>
<accession>A0A8T8XG60</accession>
<evidence type="ECO:0000256" key="2">
    <source>
        <dbReference type="ARBA" id="ARBA00022553"/>
    </source>
</evidence>
<keyword evidence="1" id="KW-0596">Phosphopantetheine</keyword>
<keyword evidence="5" id="KW-1185">Reference proteome</keyword>
<keyword evidence="2" id="KW-0597">Phosphoprotein</keyword>
<dbReference type="GO" id="GO:0031177">
    <property type="term" value="F:phosphopantetheine binding"/>
    <property type="evidence" value="ECO:0007669"/>
    <property type="project" value="InterPro"/>
</dbReference>
<dbReference type="OrthoDB" id="329835at2759"/>
<dbReference type="SMART" id="SM00823">
    <property type="entry name" value="PKS_PP"/>
    <property type="match status" value="1"/>
</dbReference>
<dbReference type="PROSITE" id="PS50075">
    <property type="entry name" value="CARRIER"/>
    <property type="match status" value="1"/>
</dbReference>
<dbReference type="Proteomes" id="UP000249497">
    <property type="component" value="Unassembled WGS sequence"/>
</dbReference>
<dbReference type="InterPro" id="IPR020806">
    <property type="entry name" value="PKS_PP-bd"/>
</dbReference>
<reference evidence="4 5" key="1">
    <citation type="submission" date="2018-02" db="EMBL/GenBank/DDBJ databases">
        <title>The genomes of Aspergillus section Nigri reveals drivers in fungal speciation.</title>
        <authorList>
            <consortium name="DOE Joint Genome Institute"/>
            <person name="Vesth T.C."/>
            <person name="Nybo J."/>
            <person name="Theobald S."/>
            <person name="Brandl J."/>
            <person name="Frisvad J.C."/>
            <person name="Nielsen K.F."/>
            <person name="Lyhne E.K."/>
            <person name="Kogle M.E."/>
            <person name="Kuo A."/>
            <person name="Riley R."/>
            <person name="Clum A."/>
            <person name="Nolan M."/>
            <person name="Lipzen A."/>
            <person name="Salamov A."/>
            <person name="Henrissat B."/>
            <person name="Wiebenga A."/>
            <person name="De vries R.P."/>
            <person name="Grigoriev I.V."/>
            <person name="Mortensen U.H."/>
            <person name="Andersen M.R."/>
            <person name="Baker S.E."/>
        </authorList>
    </citation>
    <scope>NUCLEOTIDE SEQUENCE [LARGE SCALE GENOMIC DNA]</scope>
    <source>
        <strain evidence="4 5">CBS 114.51</strain>
    </source>
</reference>
<organism evidence="4 5">
    <name type="scientific">Aspergillus japonicus CBS 114.51</name>
    <dbReference type="NCBI Taxonomy" id="1448312"/>
    <lineage>
        <taxon>Eukaryota</taxon>
        <taxon>Fungi</taxon>
        <taxon>Dikarya</taxon>
        <taxon>Ascomycota</taxon>
        <taxon>Pezizomycotina</taxon>
        <taxon>Eurotiomycetes</taxon>
        <taxon>Eurotiomycetidae</taxon>
        <taxon>Eurotiales</taxon>
        <taxon>Aspergillaceae</taxon>
        <taxon>Aspergillus</taxon>
        <taxon>Aspergillus subgen. Circumdati</taxon>
    </lineage>
</organism>
<feature type="domain" description="Carrier" evidence="3">
    <location>
        <begin position="23"/>
        <end position="100"/>
    </location>
</feature>
<proteinExistence type="predicted"/>
<sequence length="104" mass="11589">MADVAYTLAARRSRLRTPPSVEEATEQIVQWVTAKVGHILGLSAADIDPGDPVHTYSIDSLVMVDLKDWFNREIGASITVFDLMGNTPLRRLGEMAAEKSRYWV</sequence>
<dbReference type="InterPro" id="IPR036736">
    <property type="entry name" value="ACP-like_sf"/>
</dbReference>
<dbReference type="Gene3D" id="1.10.1200.10">
    <property type="entry name" value="ACP-like"/>
    <property type="match status" value="1"/>
</dbReference>
<dbReference type="Pfam" id="PF23297">
    <property type="entry name" value="ACP_SdgA_C"/>
    <property type="match status" value="1"/>
</dbReference>
<dbReference type="EMBL" id="KZ824770">
    <property type="protein sequence ID" value="RAH87287.1"/>
    <property type="molecule type" value="Genomic_DNA"/>
</dbReference>
<dbReference type="GeneID" id="37176857"/>